<sequence>MVVLGSFLPWVYTSLGSLSGVRGAGLWTFYAAMLGLAGALVPSRRVAAVQGALMAVPALVLPVWQVLHVLGLVGTGGWLPGPGLLMVFAGGVVAAGASRALWRGAPVPA</sequence>
<organism evidence="2 3">
    <name type="scientific">Nocardioides deserti</name>
    <dbReference type="NCBI Taxonomy" id="1588644"/>
    <lineage>
        <taxon>Bacteria</taxon>
        <taxon>Bacillati</taxon>
        <taxon>Actinomycetota</taxon>
        <taxon>Actinomycetes</taxon>
        <taxon>Propionibacteriales</taxon>
        <taxon>Nocardioidaceae</taxon>
        <taxon>Nocardioides</taxon>
    </lineage>
</organism>
<comment type="caution">
    <text evidence="2">The sequence shown here is derived from an EMBL/GenBank/DDBJ whole genome shotgun (WGS) entry which is preliminary data.</text>
</comment>
<keyword evidence="1" id="KW-1133">Transmembrane helix</keyword>
<evidence type="ECO:0000256" key="1">
    <source>
        <dbReference type="SAM" id="Phobius"/>
    </source>
</evidence>
<keyword evidence="1" id="KW-0812">Transmembrane</keyword>
<dbReference type="Proteomes" id="UP000604001">
    <property type="component" value="Unassembled WGS sequence"/>
</dbReference>
<protein>
    <submittedName>
        <fullName evidence="2">Uncharacterized protein</fullName>
    </submittedName>
</protein>
<reference evidence="2 3" key="1">
    <citation type="submission" date="2020-08" db="EMBL/GenBank/DDBJ databases">
        <title>novel species in genus Nocardioides.</title>
        <authorList>
            <person name="Zhang G."/>
        </authorList>
    </citation>
    <scope>NUCLEOTIDE SEQUENCE [LARGE SCALE GENOMIC DNA]</scope>
    <source>
        <strain evidence="2 3">SC8A-24</strain>
    </source>
</reference>
<feature type="transmembrane region" description="Helical" evidence="1">
    <location>
        <begin position="20"/>
        <end position="41"/>
    </location>
</feature>
<keyword evidence="1" id="KW-0472">Membrane</keyword>
<name>A0ABR6UD95_9ACTN</name>
<accession>A0ABR6UD95</accession>
<dbReference type="EMBL" id="JACMYC010000020">
    <property type="protein sequence ID" value="MBC2962345.1"/>
    <property type="molecule type" value="Genomic_DNA"/>
</dbReference>
<feature type="transmembrane region" description="Helical" evidence="1">
    <location>
        <begin position="84"/>
        <end position="102"/>
    </location>
</feature>
<feature type="transmembrane region" description="Helical" evidence="1">
    <location>
        <begin position="53"/>
        <end position="78"/>
    </location>
</feature>
<evidence type="ECO:0000313" key="3">
    <source>
        <dbReference type="Proteomes" id="UP000604001"/>
    </source>
</evidence>
<gene>
    <name evidence="2" type="ORF">H7344_18815</name>
</gene>
<proteinExistence type="predicted"/>
<keyword evidence="3" id="KW-1185">Reference proteome</keyword>
<evidence type="ECO:0000313" key="2">
    <source>
        <dbReference type="EMBL" id="MBC2962345.1"/>
    </source>
</evidence>